<sequence length="101" mass="11369">MPIPPKFVHRTMFGRACAPPGSADVLVHGDRYRLKDLPSRSSPIVASGYTSEAEILRVLSKRRQRLLSPRRSVIYSSWQTLLSARYAVFGFALDNALLMYS</sequence>
<dbReference type="Proteomes" id="UP000191812">
    <property type="component" value="Unassembled WGS sequence"/>
</dbReference>
<organism evidence="1 2">
    <name type="scientific">Agrobacterium genomosp. 13 str. CFBP 6927</name>
    <dbReference type="NCBI Taxonomy" id="1183428"/>
    <lineage>
        <taxon>Bacteria</taxon>
        <taxon>Pseudomonadati</taxon>
        <taxon>Pseudomonadota</taxon>
        <taxon>Alphaproteobacteria</taxon>
        <taxon>Hyphomicrobiales</taxon>
        <taxon>Rhizobiaceae</taxon>
        <taxon>Rhizobium/Agrobacterium group</taxon>
        <taxon>Agrobacterium</taxon>
        <taxon>Agrobacterium tumefaciens complex</taxon>
    </lineage>
</organism>
<keyword evidence="2" id="KW-1185">Reference proteome</keyword>
<name>A0ABP2BJG7_9HYPH</name>
<comment type="caution">
    <text evidence="1">The sequence shown here is derived from an EMBL/GenBank/DDBJ whole genome shotgun (WGS) entry which is preliminary data.</text>
</comment>
<reference evidence="1 2" key="1">
    <citation type="submission" date="2016-01" db="EMBL/GenBank/DDBJ databases">
        <authorList>
            <person name="Regsiter A."/>
            <person name="william w."/>
        </authorList>
    </citation>
    <scope>NUCLEOTIDE SEQUENCE [LARGE SCALE GENOMIC DNA]</scope>
    <source>
        <strain evidence="1 2">CFBP 6927</strain>
    </source>
</reference>
<protein>
    <submittedName>
        <fullName evidence="1">Uncharacterized protein</fullName>
    </submittedName>
</protein>
<proteinExistence type="predicted"/>
<accession>A0ABP2BJG7</accession>
<evidence type="ECO:0000313" key="2">
    <source>
        <dbReference type="Proteomes" id="UP000191812"/>
    </source>
</evidence>
<dbReference type="EMBL" id="FBWH01000035">
    <property type="protein sequence ID" value="CUX43774.1"/>
    <property type="molecule type" value="Genomic_DNA"/>
</dbReference>
<gene>
    <name evidence="1" type="ORF">AGR13a_Lc10003</name>
</gene>
<evidence type="ECO:0000313" key="1">
    <source>
        <dbReference type="EMBL" id="CUX43774.1"/>
    </source>
</evidence>